<evidence type="ECO:0000256" key="13">
    <source>
        <dbReference type="SAM" id="MobiDB-lite"/>
    </source>
</evidence>
<dbReference type="PROSITE" id="PS00028">
    <property type="entry name" value="ZINC_FINGER_C2H2_1"/>
    <property type="match status" value="3"/>
</dbReference>
<dbReference type="PROSITE" id="PS50157">
    <property type="entry name" value="ZINC_FINGER_C2H2_2"/>
    <property type="match status" value="3"/>
</dbReference>
<keyword evidence="6 12" id="KW-0862">Zinc</keyword>
<dbReference type="CDD" id="cd00866">
    <property type="entry name" value="PEBP_euk"/>
    <property type="match status" value="1"/>
</dbReference>
<dbReference type="AlphaFoldDB" id="A0AAD7SEK8"/>
<reference evidence="15" key="1">
    <citation type="journal article" date="2023" name="Science">
        <title>Genome structures resolve the early diversification of teleost fishes.</title>
        <authorList>
            <person name="Parey E."/>
            <person name="Louis A."/>
            <person name="Montfort J."/>
            <person name="Bouchez O."/>
            <person name="Roques C."/>
            <person name="Iampietro C."/>
            <person name="Lluch J."/>
            <person name="Castinel A."/>
            <person name="Donnadieu C."/>
            <person name="Desvignes T."/>
            <person name="Floi Bucao C."/>
            <person name="Jouanno E."/>
            <person name="Wen M."/>
            <person name="Mejri S."/>
            <person name="Dirks R."/>
            <person name="Jansen H."/>
            <person name="Henkel C."/>
            <person name="Chen W.J."/>
            <person name="Zahm M."/>
            <person name="Cabau C."/>
            <person name="Klopp C."/>
            <person name="Thompson A.W."/>
            <person name="Robinson-Rechavi M."/>
            <person name="Braasch I."/>
            <person name="Lecointre G."/>
            <person name="Bobe J."/>
            <person name="Postlethwait J.H."/>
            <person name="Berthelot C."/>
            <person name="Roest Crollius H."/>
            <person name="Guiguen Y."/>
        </authorList>
    </citation>
    <scope>NUCLEOTIDE SEQUENCE</scope>
    <source>
        <strain evidence="15">NC1722</strain>
    </source>
</reference>
<feature type="region of interest" description="Disordered" evidence="13">
    <location>
        <begin position="529"/>
        <end position="573"/>
    </location>
</feature>
<dbReference type="EMBL" id="JAINUG010000073">
    <property type="protein sequence ID" value="KAJ8400938.1"/>
    <property type="molecule type" value="Genomic_DNA"/>
</dbReference>
<dbReference type="FunFam" id="3.30.160.60:FF:001498">
    <property type="entry name" value="Zinc finger protein 404"/>
    <property type="match status" value="1"/>
</dbReference>
<dbReference type="Gene3D" id="3.90.280.10">
    <property type="entry name" value="PEBP-like"/>
    <property type="match status" value="1"/>
</dbReference>
<evidence type="ECO:0000256" key="2">
    <source>
        <dbReference type="ARBA" id="ARBA00005682"/>
    </source>
</evidence>
<dbReference type="InterPro" id="IPR036610">
    <property type="entry name" value="PEBP-like_sf"/>
</dbReference>
<feature type="compositionally biased region" description="Basic and acidic residues" evidence="13">
    <location>
        <begin position="698"/>
        <end position="714"/>
    </location>
</feature>
<dbReference type="SMART" id="SM00355">
    <property type="entry name" value="ZnF_C2H2"/>
    <property type="match status" value="3"/>
</dbReference>
<feature type="domain" description="C2H2-type" evidence="14">
    <location>
        <begin position="597"/>
        <end position="624"/>
    </location>
</feature>
<comment type="similarity">
    <text evidence="2 12">Belongs to the EGR C2H2-type zinc-finger protein family.</text>
</comment>
<dbReference type="Pfam" id="PF11928">
    <property type="entry name" value="DUF3446"/>
    <property type="match status" value="1"/>
</dbReference>
<sequence>MFPVQLIFVALSHRFSGQGVVVEVQRSPTMKRLEIVLLCAVTISLWKPHDVCGEQCDAETLSEFDAGFCHGGLEVIYPELKISGCSIVPQEQRERISGEWGPPRVRLARAEKGKRYALMMVDPDAPSRCSPTRAHWRHWLVADVAGSDLKKGDLKGLVLSEYRRPTPPQNSGLHRYQFMVFEQPADRTLSLSGAEASSLGSWDPWAFVQRFGLGTPLAAVQFLTRSPKDRGGPHCRTDGLILNSGQGPARQRGPKDNNTLFSLLTASSAFSAFRAGLSRRGESEVRPVQRGFPSPAEPLSVEGGERETSLNTHIDRFLERERDNIMDLGMGSEKGTAELQYGSTFPPNRSSQTVTYLGKFAFDAPPSGGIGSSGWSDNNIISLVSAGILGVSPSPGTITTQPSSSGGSMAAQPSEMEQVYGTPLPPYSTCNDMYQDQVSFHHSPATTTTPLPYPGADYHPTPKPSMDSTLFSMIPDYNLFHHQGDVGVMEHKPFQSMDPIRVNPPPITPLETIRAFKDKQQIHPGFIGGQQHGPPHHQPPQTLTFKPIRPRKYPNRPSKTPVHERPHACPAENCDRRFSRSDELTRHLRIHTGHKPFQCRICMRSFSRSDHLTTHIRTHTGEKPFSCEFCGRKFARSDERKRHAKVHLKQKEKKLADKAGGVAGGHASPPGSCGSAGGGGGAIMTAVGTDGLAHRPSACRDEGQWRRSRTKEATQRAQIKNAPLKTTVRSTPLEDKDVDFLSVDRCALSGQ</sequence>
<evidence type="ECO:0000256" key="9">
    <source>
        <dbReference type="ARBA" id="ARBA00023163"/>
    </source>
</evidence>
<evidence type="ECO:0000313" key="16">
    <source>
        <dbReference type="Proteomes" id="UP001221898"/>
    </source>
</evidence>
<comment type="caution">
    <text evidence="15">The sequence shown here is derived from an EMBL/GenBank/DDBJ whole genome shotgun (WGS) entry which is preliminary data.</text>
</comment>
<keyword evidence="7 12" id="KW-0805">Transcription regulation</keyword>
<dbReference type="InterPro" id="IPR036236">
    <property type="entry name" value="Znf_C2H2_sf"/>
</dbReference>
<evidence type="ECO:0000256" key="10">
    <source>
        <dbReference type="ARBA" id="ARBA00023242"/>
    </source>
</evidence>
<accession>A0AAD7SEK8</accession>
<dbReference type="GO" id="GO:0000981">
    <property type="term" value="F:DNA-binding transcription factor activity, RNA polymerase II-specific"/>
    <property type="evidence" value="ECO:0007669"/>
    <property type="project" value="TreeGrafter"/>
</dbReference>
<dbReference type="GO" id="GO:0000978">
    <property type="term" value="F:RNA polymerase II cis-regulatory region sequence-specific DNA binding"/>
    <property type="evidence" value="ECO:0007669"/>
    <property type="project" value="TreeGrafter"/>
</dbReference>
<dbReference type="FunFam" id="3.30.160.60:FF:000324">
    <property type="entry name" value="Early growth response protein 4"/>
    <property type="match status" value="1"/>
</dbReference>
<evidence type="ECO:0000256" key="1">
    <source>
        <dbReference type="ARBA" id="ARBA00004123"/>
    </source>
</evidence>
<keyword evidence="10 12" id="KW-0539">Nucleus</keyword>
<evidence type="ECO:0000259" key="14">
    <source>
        <dbReference type="PROSITE" id="PS50157"/>
    </source>
</evidence>
<evidence type="ECO:0000256" key="4">
    <source>
        <dbReference type="ARBA" id="ARBA00022737"/>
    </source>
</evidence>
<gene>
    <name evidence="15" type="ORF">AAFF_G00388950</name>
</gene>
<proteinExistence type="inferred from homology"/>
<dbReference type="GO" id="GO:0008270">
    <property type="term" value="F:zinc ion binding"/>
    <property type="evidence" value="ECO:0007669"/>
    <property type="project" value="UniProtKB-KW"/>
</dbReference>
<dbReference type="PANTHER" id="PTHR23235">
    <property type="entry name" value="KRUEPPEL-LIKE TRANSCRIPTION FACTOR"/>
    <property type="match status" value="1"/>
</dbReference>
<feature type="region of interest" description="Disordered" evidence="13">
    <location>
        <begin position="694"/>
        <end position="722"/>
    </location>
</feature>
<dbReference type="Pfam" id="PF00096">
    <property type="entry name" value="zf-C2H2"/>
    <property type="match status" value="3"/>
</dbReference>
<dbReference type="GO" id="GO:0005634">
    <property type="term" value="C:nucleus"/>
    <property type="evidence" value="ECO:0007669"/>
    <property type="project" value="UniProtKB-SubCell"/>
</dbReference>
<organism evidence="15 16">
    <name type="scientific">Aldrovandia affinis</name>
    <dbReference type="NCBI Taxonomy" id="143900"/>
    <lineage>
        <taxon>Eukaryota</taxon>
        <taxon>Metazoa</taxon>
        <taxon>Chordata</taxon>
        <taxon>Craniata</taxon>
        <taxon>Vertebrata</taxon>
        <taxon>Euteleostomi</taxon>
        <taxon>Actinopterygii</taxon>
        <taxon>Neopterygii</taxon>
        <taxon>Teleostei</taxon>
        <taxon>Notacanthiformes</taxon>
        <taxon>Halosauridae</taxon>
        <taxon>Aldrovandia</taxon>
    </lineage>
</organism>
<feature type="compositionally biased region" description="Basic and acidic residues" evidence="13">
    <location>
        <begin position="561"/>
        <end position="573"/>
    </location>
</feature>
<dbReference type="InterPro" id="IPR008914">
    <property type="entry name" value="PEBP"/>
</dbReference>
<keyword evidence="16" id="KW-1185">Reference proteome</keyword>
<dbReference type="InterPro" id="IPR021849">
    <property type="entry name" value="EGR_N"/>
</dbReference>
<keyword evidence="9 12" id="KW-0804">Transcription</keyword>
<dbReference type="SUPFAM" id="SSF49777">
    <property type="entry name" value="PEBP-like"/>
    <property type="match status" value="1"/>
</dbReference>
<comment type="subcellular location">
    <subcellularLocation>
        <location evidence="1 12">Nucleus</location>
    </subcellularLocation>
</comment>
<evidence type="ECO:0000256" key="7">
    <source>
        <dbReference type="ARBA" id="ARBA00023015"/>
    </source>
</evidence>
<evidence type="ECO:0000256" key="6">
    <source>
        <dbReference type="ARBA" id="ARBA00022833"/>
    </source>
</evidence>
<dbReference type="InterPro" id="IPR013087">
    <property type="entry name" value="Znf_C2H2_type"/>
</dbReference>
<protein>
    <recommendedName>
        <fullName evidence="14">C2H2-type domain-containing protein</fullName>
    </recommendedName>
</protein>
<keyword evidence="5 11" id="KW-0863">Zinc-finger</keyword>
<evidence type="ECO:0000256" key="11">
    <source>
        <dbReference type="PROSITE-ProRule" id="PRU00042"/>
    </source>
</evidence>
<dbReference type="SUPFAM" id="SSF57667">
    <property type="entry name" value="beta-beta-alpha zinc fingers"/>
    <property type="match status" value="2"/>
</dbReference>
<evidence type="ECO:0000256" key="12">
    <source>
        <dbReference type="RuleBase" id="RU363046"/>
    </source>
</evidence>
<dbReference type="Gene3D" id="3.30.160.60">
    <property type="entry name" value="Classic Zinc Finger"/>
    <property type="match status" value="3"/>
</dbReference>
<feature type="domain" description="C2H2-type" evidence="14">
    <location>
        <begin position="567"/>
        <end position="596"/>
    </location>
</feature>
<name>A0AAD7SEK8_9TELE</name>
<dbReference type="InterPro" id="IPR035810">
    <property type="entry name" value="PEBP_euk"/>
</dbReference>
<dbReference type="FunFam" id="3.30.160.60:FF:000392">
    <property type="entry name" value="early growth response protein 3"/>
    <property type="match status" value="1"/>
</dbReference>
<keyword evidence="8 12" id="KW-0238">DNA-binding</keyword>
<evidence type="ECO:0000256" key="8">
    <source>
        <dbReference type="ARBA" id="ARBA00023125"/>
    </source>
</evidence>
<feature type="region of interest" description="Disordered" evidence="13">
    <location>
        <begin position="284"/>
        <end position="308"/>
    </location>
</feature>
<keyword evidence="4" id="KW-0677">Repeat</keyword>
<evidence type="ECO:0000313" key="15">
    <source>
        <dbReference type="EMBL" id="KAJ8400938.1"/>
    </source>
</evidence>
<evidence type="ECO:0000256" key="5">
    <source>
        <dbReference type="ARBA" id="ARBA00022771"/>
    </source>
</evidence>
<dbReference type="Proteomes" id="UP001221898">
    <property type="component" value="Unassembled WGS sequence"/>
</dbReference>
<evidence type="ECO:0000256" key="3">
    <source>
        <dbReference type="ARBA" id="ARBA00022723"/>
    </source>
</evidence>
<dbReference type="Pfam" id="PF01161">
    <property type="entry name" value="PBP"/>
    <property type="match status" value="1"/>
</dbReference>
<keyword evidence="3 12" id="KW-0479">Metal-binding</keyword>
<dbReference type="PANTHER" id="PTHR23235:SF147">
    <property type="entry name" value="EARLY GROWTH RESPONSE PROTEIN 3"/>
    <property type="match status" value="1"/>
</dbReference>
<feature type="region of interest" description="Disordered" evidence="13">
    <location>
        <begin position="651"/>
        <end position="676"/>
    </location>
</feature>
<feature type="domain" description="C2H2-type" evidence="14">
    <location>
        <begin position="625"/>
        <end position="652"/>
    </location>
</feature>